<reference evidence="1" key="1">
    <citation type="submission" date="2020-04" db="EMBL/GenBank/DDBJ databases">
        <authorList>
            <person name="Alioto T."/>
            <person name="Alioto T."/>
            <person name="Gomez Garrido J."/>
        </authorList>
    </citation>
    <scope>NUCLEOTIDE SEQUENCE</scope>
    <source>
        <strain evidence="1">A484AB</strain>
    </source>
</reference>
<accession>A0A6S7IVK1</accession>
<dbReference type="PANTHER" id="PTHR31535:SF3">
    <property type="entry name" value="REGULATORY PROTEIN ZESTE"/>
    <property type="match status" value="1"/>
</dbReference>
<dbReference type="PANTHER" id="PTHR31535">
    <property type="match status" value="1"/>
</dbReference>
<evidence type="ECO:0000313" key="1">
    <source>
        <dbReference type="EMBL" id="CAB4021967.1"/>
    </source>
</evidence>
<dbReference type="Pfam" id="PF00024">
    <property type="entry name" value="PAN_1"/>
    <property type="match status" value="1"/>
</dbReference>
<dbReference type="InterPro" id="IPR003609">
    <property type="entry name" value="Pan_app"/>
</dbReference>
<evidence type="ECO:0000313" key="2">
    <source>
        <dbReference type="Proteomes" id="UP001152795"/>
    </source>
</evidence>
<comment type="caution">
    <text evidence="1">The sequence shown here is derived from an EMBL/GenBank/DDBJ whole genome shotgun (WGS) entry which is preliminary data.</text>
</comment>
<keyword evidence="2" id="KW-1185">Reference proteome</keyword>
<gene>
    <name evidence="1" type="ORF">PACLA_8A043874</name>
</gene>
<sequence>MDYRSLLRLAMMVINGCSLIAFLTLVIQSDGASKSSFLKLYKDRYLPNHVIKSIRATSQVECSMLCFGEEECESWNMYEAMPGRNCELNNATVETESANHVLQKRNGATFGHWITALSKTKNEKAFDPGLKNISYVFTNLGSEGREGPANASGYLGTTLEGQVTLNAGIQMWQVPYTGTYIIESRGAAGANVTCRYKRVFHGTWSRGGLGAKISGNFWLAHGTLLKILVGQRGMTGTYLNTVRHGGGGGGSFVTYVNNTPLVIAGGGGGCVVDKSDGDPGQLGVLGSRCNSTVGNGGMLCSNKKGYRIDAGSGAGLLSNGNIGVAVPARCFVDGGRGGISDGYGDDGNGGFGGGGYGWSHGRGGYTGGGVWANSTYGIAGGGGSVNHGFDKQSGYGDALEHGLVKIVFLG</sequence>
<dbReference type="Proteomes" id="UP001152795">
    <property type="component" value="Unassembled WGS sequence"/>
</dbReference>
<dbReference type="AlphaFoldDB" id="A0A6S7IVK1"/>
<dbReference type="EMBL" id="CACRXK020011737">
    <property type="protein sequence ID" value="CAB4021967.1"/>
    <property type="molecule type" value="Genomic_DNA"/>
</dbReference>
<dbReference type="PROSITE" id="PS50948">
    <property type="entry name" value="PAN"/>
    <property type="match status" value="1"/>
</dbReference>
<dbReference type="OrthoDB" id="5988945at2759"/>
<organism evidence="1 2">
    <name type="scientific">Paramuricea clavata</name>
    <name type="common">Red gorgonian</name>
    <name type="synonym">Violescent sea-whip</name>
    <dbReference type="NCBI Taxonomy" id="317549"/>
    <lineage>
        <taxon>Eukaryota</taxon>
        <taxon>Metazoa</taxon>
        <taxon>Cnidaria</taxon>
        <taxon>Anthozoa</taxon>
        <taxon>Octocorallia</taxon>
        <taxon>Malacalcyonacea</taxon>
        <taxon>Plexauridae</taxon>
        <taxon>Paramuricea</taxon>
    </lineage>
</organism>
<name>A0A6S7IVK1_PARCT</name>
<proteinExistence type="predicted"/>
<protein>
    <submittedName>
        <fullName evidence="1">Uncharacterized protein</fullName>
    </submittedName>
</protein>